<accession>A0A4S8KWJ1</accession>
<evidence type="ECO:0000313" key="1">
    <source>
        <dbReference type="EMBL" id="THU80193.1"/>
    </source>
</evidence>
<dbReference type="Proteomes" id="UP000297245">
    <property type="component" value="Unassembled WGS sequence"/>
</dbReference>
<dbReference type="AlphaFoldDB" id="A0A4S8KWJ1"/>
<proteinExistence type="predicted"/>
<evidence type="ECO:0000313" key="2">
    <source>
        <dbReference type="Proteomes" id="UP000297245"/>
    </source>
</evidence>
<reference evidence="1 2" key="1">
    <citation type="journal article" date="2019" name="Nat. Ecol. Evol.">
        <title>Megaphylogeny resolves global patterns of mushroom evolution.</title>
        <authorList>
            <person name="Varga T."/>
            <person name="Krizsan K."/>
            <person name="Foldi C."/>
            <person name="Dima B."/>
            <person name="Sanchez-Garcia M."/>
            <person name="Sanchez-Ramirez S."/>
            <person name="Szollosi G.J."/>
            <person name="Szarkandi J.G."/>
            <person name="Papp V."/>
            <person name="Albert L."/>
            <person name="Andreopoulos W."/>
            <person name="Angelini C."/>
            <person name="Antonin V."/>
            <person name="Barry K.W."/>
            <person name="Bougher N.L."/>
            <person name="Buchanan P."/>
            <person name="Buyck B."/>
            <person name="Bense V."/>
            <person name="Catcheside P."/>
            <person name="Chovatia M."/>
            <person name="Cooper J."/>
            <person name="Damon W."/>
            <person name="Desjardin D."/>
            <person name="Finy P."/>
            <person name="Geml J."/>
            <person name="Haridas S."/>
            <person name="Hughes K."/>
            <person name="Justo A."/>
            <person name="Karasinski D."/>
            <person name="Kautmanova I."/>
            <person name="Kiss B."/>
            <person name="Kocsube S."/>
            <person name="Kotiranta H."/>
            <person name="LaButti K.M."/>
            <person name="Lechner B.E."/>
            <person name="Liimatainen K."/>
            <person name="Lipzen A."/>
            <person name="Lukacs Z."/>
            <person name="Mihaltcheva S."/>
            <person name="Morgado L.N."/>
            <person name="Niskanen T."/>
            <person name="Noordeloos M.E."/>
            <person name="Ohm R.A."/>
            <person name="Ortiz-Santana B."/>
            <person name="Ovrebo C."/>
            <person name="Racz N."/>
            <person name="Riley R."/>
            <person name="Savchenko A."/>
            <person name="Shiryaev A."/>
            <person name="Soop K."/>
            <person name="Spirin V."/>
            <person name="Szebenyi C."/>
            <person name="Tomsovsky M."/>
            <person name="Tulloss R.E."/>
            <person name="Uehling J."/>
            <person name="Grigoriev I.V."/>
            <person name="Vagvolgyi C."/>
            <person name="Papp T."/>
            <person name="Martin F.M."/>
            <person name="Miettinen O."/>
            <person name="Hibbett D.S."/>
            <person name="Nagy L.G."/>
        </authorList>
    </citation>
    <scope>NUCLEOTIDE SEQUENCE [LARGE SCALE GENOMIC DNA]</scope>
    <source>
        <strain evidence="1 2">CBS 962.96</strain>
    </source>
</reference>
<organism evidence="1 2">
    <name type="scientific">Dendrothele bispora (strain CBS 962.96)</name>
    <dbReference type="NCBI Taxonomy" id="1314807"/>
    <lineage>
        <taxon>Eukaryota</taxon>
        <taxon>Fungi</taxon>
        <taxon>Dikarya</taxon>
        <taxon>Basidiomycota</taxon>
        <taxon>Agaricomycotina</taxon>
        <taxon>Agaricomycetes</taxon>
        <taxon>Agaricomycetidae</taxon>
        <taxon>Agaricales</taxon>
        <taxon>Agaricales incertae sedis</taxon>
        <taxon>Dendrothele</taxon>
    </lineage>
</organism>
<name>A0A4S8KWJ1_DENBC</name>
<sequence>MGTLGNLENDNSSTRETAAHMFVSSVLDCCRLFEFDLDLQLRLNLHFTAG</sequence>
<dbReference type="EMBL" id="ML179931">
    <property type="protein sequence ID" value="THU80193.1"/>
    <property type="molecule type" value="Genomic_DNA"/>
</dbReference>
<gene>
    <name evidence="1" type="ORF">K435DRAFT_504891</name>
</gene>
<keyword evidence="2" id="KW-1185">Reference proteome</keyword>
<protein>
    <submittedName>
        <fullName evidence="1">Uncharacterized protein</fullName>
    </submittedName>
</protein>